<dbReference type="Proteomes" id="UP000241964">
    <property type="component" value="Unassembled WGS sequence"/>
</dbReference>
<organism evidence="1 2">
    <name type="scientific">Dyadobacter jiangsuensis</name>
    <dbReference type="NCBI Taxonomy" id="1591085"/>
    <lineage>
        <taxon>Bacteria</taxon>
        <taxon>Pseudomonadati</taxon>
        <taxon>Bacteroidota</taxon>
        <taxon>Cytophagia</taxon>
        <taxon>Cytophagales</taxon>
        <taxon>Spirosomataceae</taxon>
        <taxon>Dyadobacter</taxon>
    </lineage>
</organism>
<dbReference type="EMBL" id="PYAS01000004">
    <property type="protein sequence ID" value="PSL30421.1"/>
    <property type="molecule type" value="Genomic_DNA"/>
</dbReference>
<evidence type="ECO:0000313" key="2">
    <source>
        <dbReference type="Proteomes" id="UP000241964"/>
    </source>
</evidence>
<proteinExistence type="predicted"/>
<protein>
    <submittedName>
        <fullName evidence="1">Uncharacterized protein</fullName>
    </submittedName>
</protein>
<gene>
    <name evidence="1" type="ORF">CLV60_104363</name>
</gene>
<name>A0A2P8G8W9_9BACT</name>
<accession>A0A2P8G8W9</accession>
<dbReference type="AlphaFoldDB" id="A0A2P8G8W9"/>
<comment type="caution">
    <text evidence="1">The sequence shown here is derived from an EMBL/GenBank/DDBJ whole genome shotgun (WGS) entry which is preliminary data.</text>
</comment>
<sequence length="124" mass="14131">MVMLAMFVSCNNGDVSIAVKDEDDYYRFKARFDDNLSTEVTGFLNDHLSTVRIDPEKDSKVITVLPDQTRLTVESSPGEVMIYLDKEENSRDSYHRIKNLCEGVKDVILKHSKGNSRLENARSN</sequence>
<evidence type="ECO:0000313" key="1">
    <source>
        <dbReference type="EMBL" id="PSL30421.1"/>
    </source>
</evidence>
<reference evidence="1 2" key="1">
    <citation type="submission" date="2018-03" db="EMBL/GenBank/DDBJ databases">
        <title>Genomic Encyclopedia of Archaeal and Bacterial Type Strains, Phase II (KMG-II): from individual species to whole genera.</title>
        <authorList>
            <person name="Goeker M."/>
        </authorList>
    </citation>
    <scope>NUCLEOTIDE SEQUENCE [LARGE SCALE GENOMIC DNA]</scope>
    <source>
        <strain evidence="1 2">DSM 29057</strain>
    </source>
</reference>
<keyword evidence="2" id="KW-1185">Reference proteome</keyword>